<protein>
    <recommendedName>
        <fullName evidence="1">Reverse transcriptase Ty1/copia-type domain-containing protein</fullName>
    </recommendedName>
</protein>
<proteinExistence type="predicted"/>
<dbReference type="SUPFAM" id="SSF56672">
    <property type="entry name" value="DNA/RNA polymerases"/>
    <property type="match status" value="1"/>
</dbReference>
<keyword evidence="3" id="KW-1185">Reference proteome</keyword>
<dbReference type="InterPro" id="IPR013103">
    <property type="entry name" value="RVT_2"/>
</dbReference>
<dbReference type="AlphaFoldDB" id="A0A2Z6ZZ57"/>
<dbReference type="Pfam" id="PF07727">
    <property type="entry name" value="RVT_2"/>
    <property type="match status" value="1"/>
</dbReference>
<dbReference type="InterPro" id="IPR043502">
    <property type="entry name" value="DNA/RNA_pol_sf"/>
</dbReference>
<evidence type="ECO:0000313" key="2">
    <source>
        <dbReference type="EMBL" id="KZV14496.1"/>
    </source>
</evidence>
<accession>A0A2Z6ZZ57</accession>
<sequence length="133" mass="15196">MIEKNKTWELVDRPKNRKIIGVKWVYRTKLNADGSINKFKARLVVKGYAQIFGVDYSDTFAPVARLDTIRLLLAVAAQKNWKVHQLDVKSAFLNGFLQEEIYVEQSEGYKKEGEEDKGTLWTAASSTSLVQQD</sequence>
<evidence type="ECO:0000259" key="1">
    <source>
        <dbReference type="Pfam" id="PF07727"/>
    </source>
</evidence>
<feature type="domain" description="Reverse transcriptase Ty1/copia-type" evidence="1">
    <location>
        <begin position="5"/>
        <end position="117"/>
    </location>
</feature>
<gene>
    <name evidence="2" type="ORF">F511_42924</name>
</gene>
<name>A0A2Z6ZZ57_9LAMI</name>
<organism evidence="2 3">
    <name type="scientific">Dorcoceras hygrometricum</name>
    <dbReference type="NCBI Taxonomy" id="472368"/>
    <lineage>
        <taxon>Eukaryota</taxon>
        <taxon>Viridiplantae</taxon>
        <taxon>Streptophyta</taxon>
        <taxon>Embryophyta</taxon>
        <taxon>Tracheophyta</taxon>
        <taxon>Spermatophyta</taxon>
        <taxon>Magnoliopsida</taxon>
        <taxon>eudicotyledons</taxon>
        <taxon>Gunneridae</taxon>
        <taxon>Pentapetalae</taxon>
        <taxon>asterids</taxon>
        <taxon>lamiids</taxon>
        <taxon>Lamiales</taxon>
        <taxon>Gesneriaceae</taxon>
        <taxon>Didymocarpoideae</taxon>
        <taxon>Trichosporeae</taxon>
        <taxon>Loxocarpinae</taxon>
        <taxon>Dorcoceras</taxon>
    </lineage>
</organism>
<dbReference type="Proteomes" id="UP000250235">
    <property type="component" value="Unassembled WGS sequence"/>
</dbReference>
<dbReference type="OrthoDB" id="1929979at2759"/>
<reference evidence="2 3" key="1">
    <citation type="journal article" date="2015" name="Proc. Natl. Acad. Sci. U.S.A.">
        <title>The resurrection genome of Boea hygrometrica: A blueprint for survival of dehydration.</title>
        <authorList>
            <person name="Xiao L."/>
            <person name="Yang G."/>
            <person name="Zhang L."/>
            <person name="Yang X."/>
            <person name="Zhao S."/>
            <person name="Ji Z."/>
            <person name="Zhou Q."/>
            <person name="Hu M."/>
            <person name="Wang Y."/>
            <person name="Chen M."/>
            <person name="Xu Y."/>
            <person name="Jin H."/>
            <person name="Xiao X."/>
            <person name="Hu G."/>
            <person name="Bao F."/>
            <person name="Hu Y."/>
            <person name="Wan P."/>
            <person name="Li L."/>
            <person name="Deng X."/>
            <person name="Kuang T."/>
            <person name="Xiang C."/>
            <person name="Zhu J.K."/>
            <person name="Oliver M.J."/>
            <person name="He Y."/>
        </authorList>
    </citation>
    <scope>NUCLEOTIDE SEQUENCE [LARGE SCALE GENOMIC DNA]</scope>
    <source>
        <strain evidence="3">cv. XS01</strain>
    </source>
</reference>
<dbReference type="EMBL" id="KV020473">
    <property type="protein sequence ID" value="KZV14496.1"/>
    <property type="molecule type" value="Genomic_DNA"/>
</dbReference>
<evidence type="ECO:0000313" key="3">
    <source>
        <dbReference type="Proteomes" id="UP000250235"/>
    </source>
</evidence>